<dbReference type="EMBL" id="JALJOU010000050">
    <property type="protein sequence ID" value="KAK9830641.1"/>
    <property type="molecule type" value="Genomic_DNA"/>
</dbReference>
<name>A0AAW1RA38_9CHLO</name>
<evidence type="ECO:0000256" key="1">
    <source>
        <dbReference type="SAM" id="SignalP"/>
    </source>
</evidence>
<reference evidence="2 3" key="1">
    <citation type="journal article" date="2024" name="Nat. Commun.">
        <title>Phylogenomics reveals the evolutionary origins of lichenization in chlorophyte algae.</title>
        <authorList>
            <person name="Puginier C."/>
            <person name="Libourel C."/>
            <person name="Otte J."/>
            <person name="Skaloud P."/>
            <person name="Haon M."/>
            <person name="Grisel S."/>
            <person name="Petersen M."/>
            <person name="Berrin J.G."/>
            <person name="Delaux P.M."/>
            <person name="Dal Grande F."/>
            <person name="Keller J."/>
        </authorList>
    </citation>
    <scope>NUCLEOTIDE SEQUENCE [LARGE SCALE GENOMIC DNA]</scope>
    <source>
        <strain evidence="2 3">SAG 245.80</strain>
    </source>
</reference>
<dbReference type="Proteomes" id="UP001445335">
    <property type="component" value="Unassembled WGS sequence"/>
</dbReference>
<gene>
    <name evidence="2" type="ORF">WJX81_008463</name>
</gene>
<evidence type="ECO:0000313" key="3">
    <source>
        <dbReference type="Proteomes" id="UP001445335"/>
    </source>
</evidence>
<keyword evidence="3" id="KW-1185">Reference proteome</keyword>
<feature type="signal peptide" evidence="1">
    <location>
        <begin position="1"/>
        <end position="28"/>
    </location>
</feature>
<proteinExistence type="predicted"/>
<protein>
    <submittedName>
        <fullName evidence="2">Uncharacterized protein</fullName>
    </submittedName>
</protein>
<evidence type="ECO:0000313" key="2">
    <source>
        <dbReference type="EMBL" id="KAK9830641.1"/>
    </source>
</evidence>
<dbReference type="AlphaFoldDB" id="A0AAW1RA38"/>
<comment type="caution">
    <text evidence="2">The sequence shown here is derived from an EMBL/GenBank/DDBJ whole genome shotgun (WGS) entry which is preliminary data.</text>
</comment>
<keyword evidence="1" id="KW-0732">Signal</keyword>
<feature type="chain" id="PRO_5043329427" evidence="1">
    <location>
        <begin position="29"/>
        <end position="150"/>
    </location>
</feature>
<organism evidence="2 3">
    <name type="scientific">Elliptochloris bilobata</name>
    <dbReference type="NCBI Taxonomy" id="381761"/>
    <lineage>
        <taxon>Eukaryota</taxon>
        <taxon>Viridiplantae</taxon>
        <taxon>Chlorophyta</taxon>
        <taxon>core chlorophytes</taxon>
        <taxon>Trebouxiophyceae</taxon>
        <taxon>Trebouxiophyceae incertae sedis</taxon>
        <taxon>Elliptochloris clade</taxon>
        <taxon>Elliptochloris</taxon>
    </lineage>
</organism>
<accession>A0AAW1RA38</accession>
<sequence>MCQSDGYTGKVLFLSVLGLLATTVTAQAAAFCGSVNGTQLASLFTLAFQTGASQQVTLNNCSFDVVIGPPSFGAVTPPPASSTPAPAQIVPLSPIAKRGIGTWNPTSDLPALKGADWWYSWGIDPGADAIAAGEASGLEFVSMVVRQGSA</sequence>